<keyword evidence="4" id="KW-0597">Phosphoprotein</keyword>
<keyword evidence="3" id="KW-0158">Chromosome</keyword>
<evidence type="ECO:0000313" key="21">
    <source>
        <dbReference type="EMBL" id="RZF46310.1"/>
    </source>
</evidence>
<dbReference type="OrthoDB" id="422362at2759"/>
<dbReference type="Proteomes" id="UP000291343">
    <property type="component" value="Unassembled WGS sequence"/>
</dbReference>
<keyword evidence="10 14" id="KW-0863">Zinc-finger</keyword>
<gene>
    <name evidence="21" type="ORF">LSTR_LSTR013717</name>
</gene>
<dbReference type="GO" id="GO:0032259">
    <property type="term" value="P:methylation"/>
    <property type="evidence" value="ECO:0007669"/>
    <property type="project" value="UniProtKB-KW"/>
</dbReference>
<keyword evidence="12" id="KW-0156">Chromatin regulator</keyword>
<dbReference type="SMART" id="SM00317">
    <property type="entry name" value="SET"/>
    <property type="match status" value="1"/>
</dbReference>
<dbReference type="InterPro" id="IPR055197">
    <property type="entry name" value="PHDvar_NSD"/>
</dbReference>
<evidence type="ECO:0000259" key="18">
    <source>
        <dbReference type="PROSITE" id="PS50812"/>
    </source>
</evidence>
<proteinExistence type="predicted"/>
<evidence type="ECO:0000256" key="3">
    <source>
        <dbReference type="ARBA" id="ARBA00022454"/>
    </source>
</evidence>
<dbReference type="InterPro" id="IPR000313">
    <property type="entry name" value="PWWP_dom"/>
</dbReference>
<dbReference type="PROSITE" id="PS50280">
    <property type="entry name" value="SET"/>
    <property type="match status" value="1"/>
</dbReference>
<evidence type="ECO:0000256" key="12">
    <source>
        <dbReference type="ARBA" id="ARBA00022853"/>
    </source>
</evidence>
<dbReference type="Gene3D" id="3.30.40.10">
    <property type="entry name" value="Zinc/RING finger domain, C3HC4 (zinc finger)"/>
    <property type="match status" value="2"/>
</dbReference>
<dbReference type="GO" id="GO:0005634">
    <property type="term" value="C:nucleus"/>
    <property type="evidence" value="ECO:0007669"/>
    <property type="project" value="UniProtKB-SubCell"/>
</dbReference>
<evidence type="ECO:0000256" key="10">
    <source>
        <dbReference type="ARBA" id="ARBA00022771"/>
    </source>
</evidence>
<feature type="compositionally biased region" description="Basic and acidic residues" evidence="15">
    <location>
        <begin position="857"/>
        <end position="874"/>
    </location>
</feature>
<evidence type="ECO:0000259" key="17">
    <source>
        <dbReference type="PROSITE" id="PS50280"/>
    </source>
</evidence>
<dbReference type="PROSITE" id="PS50868">
    <property type="entry name" value="POST_SET"/>
    <property type="match status" value="1"/>
</dbReference>
<dbReference type="SMART" id="SM00570">
    <property type="entry name" value="AWS"/>
    <property type="match status" value="1"/>
</dbReference>
<dbReference type="InterPro" id="IPR011011">
    <property type="entry name" value="Znf_FYVE_PHD"/>
</dbReference>
<dbReference type="InterPro" id="IPR046341">
    <property type="entry name" value="SET_dom_sf"/>
</dbReference>
<dbReference type="SUPFAM" id="SSF63748">
    <property type="entry name" value="Tudor/PWWP/MBT"/>
    <property type="match status" value="1"/>
</dbReference>
<evidence type="ECO:0000259" key="20">
    <source>
        <dbReference type="PROSITE" id="PS51215"/>
    </source>
</evidence>
<dbReference type="SUPFAM" id="SSF57903">
    <property type="entry name" value="FYVE/PHD zinc finger"/>
    <property type="match status" value="2"/>
</dbReference>
<evidence type="ECO:0000259" key="19">
    <source>
        <dbReference type="PROSITE" id="PS50868"/>
    </source>
</evidence>
<dbReference type="PROSITE" id="PS50016">
    <property type="entry name" value="ZF_PHD_2"/>
    <property type="match status" value="2"/>
</dbReference>
<keyword evidence="6" id="KW-0808">Transferase</keyword>
<feature type="domain" description="SET" evidence="17">
    <location>
        <begin position="291"/>
        <end position="408"/>
    </location>
</feature>
<dbReference type="SMART" id="SM00249">
    <property type="entry name" value="PHD"/>
    <property type="match status" value="2"/>
</dbReference>
<keyword evidence="5" id="KW-0489">Methyltransferase</keyword>
<evidence type="ECO:0000259" key="16">
    <source>
        <dbReference type="PROSITE" id="PS50016"/>
    </source>
</evidence>
<dbReference type="CDD" id="cd05838">
    <property type="entry name" value="PWWP_NSD_rpt2"/>
    <property type="match status" value="1"/>
</dbReference>
<dbReference type="CDD" id="cd19173">
    <property type="entry name" value="SET_NSD"/>
    <property type="match status" value="1"/>
</dbReference>
<dbReference type="InterPro" id="IPR013083">
    <property type="entry name" value="Znf_RING/FYVE/PHD"/>
</dbReference>
<dbReference type="GO" id="GO:0008270">
    <property type="term" value="F:zinc ion binding"/>
    <property type="evidence" value="ECO:0007669"/>
    <property type="project" value="UniProtKB-KW"/>
</dbReference>
<comment type="subcellular location">
    <subcellularLocation>
        <location evidence="2">Chromosome</location>
    </subcellularLocation>
    <subcellularLocation>
        <location evidence="1">Nucleus</location>
    </subcellularLocation>
</comment>
<dbReference type="InterPro" id="IPR003616">
    <property type="entry name" value="Post-SET_dom"/>
</dbReference>
<keyword evidence="11" id="KW-0862">Zinc</keyword>
<dbReference type="Pfam" id="PF00855">
    <property type="entry name" value="PWWP"/>
    <property type="match status" value="1"/>
</dbReference>
<evidence type="ECO:0000256" key="14">
    <source>
        <dbReference type="PROSITE-ProRule" id="PRU00146"/>
    </source>
</evidence>
<reference evidence="21 22" key="1">
    <citation type="journal article" date="2017" name="Gigascience">
        <title>Genome sequence of the small brown planthopper, Laodelphax striatellus.</title>
        <authorList>
            <person name="Zhu J."/>
            <person name="Jiang F."/>
            <person name="Wang X."/>
            <person name="Yang P."/>
            <person name="Bao Y."/>
            <person name="Zhao W."/>
            <person name="Wang W."/>
            <person name="Lu H."/>
            <person name="Wang Q."/>
            <person name="Cui N."/>
            <person name="Li J."/>
            <person name="Chen X."/>
            <person name="Luo L."/>
            <person name="Yu J."/>
            <person name="Kang L."/>
            <person name="Cui F."/>
        </authorList>
    </citation>
    <scope>NUCLEOTIDE SEQUENCE [LARGE SCALE GENOMIC DNA]</scope>
    <source>
        <strain evidence="21">Lst14</strain>
    </source>
</reference>
<dbReference type="AlphaFoldDB" id="A0A482XL75"/>
<dbReference type="PROSITE" id="PS01359">
    <property type="entry name" value="ZF_PHD_1"/>
    <property type="match status" value="1"/>
</dbReference>
<evidence type="ECO:0000256" key="4">
    <source>
        <dbReference type="ARBA" id="ARBA00022553"/>
    </source>
</evidence>
<dbReference type="PROSITE" id="PS50812">
    <property type="entry name" value="PWWP"/>
    <property type="match status" value="1"/>
</dbReference>
<accession>A0A482XL75</accession>
<dbReference type="InterPro" id="IPR001965">
    <property type="entry name" value="Znf_PHD"/>
</dbReference>
<dbReference type="InterPro" id="IPR006560">
    <property type="entry name" value="AWS_dom"/>
</dbReference>
<dbReference type="InterPro" id="IPR059153">
    <property type="entry name" value="NSD_PHD-1st"/>
</dbReference>
<dbReference type="CDD" id="cd15567">
    <property type="entry name" value="PHD4_NSD"/>
    <property type="match status" value="1"/>
</dbReference>
<dbReference type="FunFam" id="2.30.30.140:FF:000099">
    <property type="entry name" value="Histone-lysine N-methyltransferase"/>
    <property type="match status" value="1"/>
</dbReference>
<evidence type="ECO:0000256" key="11">
    <source>
        <dbReference type="ARBA" id="ARBA00022833"/>
    </source>
</evidence>
<evidence type="ECO:0000256" key="1">
    <source>
        <dbReference type="ARBA" id="ARBA00004123"/>
    </source>
</evidence>
<evidence type="ECO:0000256" key="6">
    <source>
        <dbReference type="ARBA" id="ARBA00022679"/>
    </source>
</evidence>
<evidence type="ECO:0000256" key="15">
    <source>
        <dbReference type="SAM" id="MobiDB-lite"/>
    </source>
</evidence>
<dbReference type="InterPro" id="IPR019787">
    <property type="entry name" value="Znf_PHD-finger"/>
</dbReference>
<evidence type="ECO:0000256" key="9">
    <source>
        <dbReference type="ARBA" id="ARBA00022737"/>
    </source>
</evidence>
<feature type="region of interest" description="Disordered" evidence="15">
    <location>
        <begin position="441"/>
        <end position="463"/>
    </location>
</feature>
<dbReference type="PROSITE" id="PS51215">
    <property type="entry name" value="AWS"/>
    <property type="match status" value="1"/>
</dbReference>
<dbReference type="GO" id="GO:0005694">
    <property type="term" value="C:chromosome"/>
    <property type="evidence" value="ECO:0007669"/>
    <property type="project" value="UniProtKB-SubCell"/>
</dbReference>
<feature type="region of interest" description="Disordered" evidence="15">
    <location>
        <begin position="563"/>
        <end position="661"/>
    </location>
</feature>
<dbReference type="Gene3D" id="2.30.30.140">
    <property type="match status" value="1"/>
</dbReference>
<keyword evidence="7" id="KW-0949">S-adenosyl-L-methionine</keyword>
<comment type="caution">
    <text evidence="21">The sequence shown here is derived from an EMBL/GenBank/DDBJ whole genome shotgun (WGS) entry which is preliminary data.</text>
</comment>
<dbReference type="PANTHER" id="PTHR22884">
    <property type="entry name" value="SET DOMAIN PROTEINS"/>
    <property type="match status" value="1"/>
</dbReference>
<dbReference type="InParanoid" id="A0A482XL75"/>
<dbReference type="EMBL" id="QKKF02006506">
    <property type="protein sequence ID" value="RZF46310.1"/>
    <property type="molecule type" value="Genomic_DNA"/>
</dbReference>
<feature type="compositionally biased region" description="Basic and acidic residues" evidence="15">
    <location>
        <begin position="946"/>
        <end position="962"/>
    </location>
</feature>
<dbReference type="InterPro" id="IPR050777">
    <property type="entry name" value="SET2_Histone-Lys_MeTrsfase"/>
</dbReference>
<dbReference type="Pfam" id="PF17907">
    <property type="entry name" value="AWS"/>
    <property type="match status" value="1"/>
</dbReference>
<sequence length="1015" mass="112109">MKERFANDRLVKCLRCPASYHYGNHCLPAGTEIIAARQIICPQHSKKHKKGLHHVNASWCFICASGGSLICCDMCPTAFHADCLKISPPEGGYICEDCETGRFPLYGEIVWVKLGVYRWWPAQIMFPHHIPPNIRNLVHARGEFAVKFFGSHDFYWVNRGRVFLYQEGDSGGRCTSKRKATDQMFLRAVEEASEACMRLKNEKASREATHRSGMKPPSYIRIKTNKPVGQVRAMEANISSLTPCECDPNSANPCALDTDCLNRILMIECNPLICPAGVRCKNQQFEKREYPPLMPYRTDGRGWGLKTLVDLKKGEFVIEYVGEMINEVEYQRRLQKMHEANENNYYFLTIDKDRMLDAGPKGNVARFMNHSCQPNCETQKWTVNGDTRVGLFALHDIPAETELVFNYNLESIGTEKKPCMCGAPNCSGFIGVKASKNGNGIHTDDSVLEKQKKPRRRSRSSKQPAKLSDDVCFICQQGGELLLCDGKHCTKAYHLNCLSRNKKHPVGYWLCPWHQCNVCCRGKVYRCNFCINSYCPTHAEGNIRLEESIGYVCTKHGCTKGDKIKTDDKSKAAISESKPVESGAATTGDVTAVESGATSSNDVTTAPIHEQPPPSESASSSGVTSSSEKQNNNVVQPAELKAVPRTRRARSNSDVNQTALSAKMAENGVKLLRRIRRPASVDSLTIIKESEVSLKENLLRNAVLKRRRSLKAQEERGDAPSVTSLENGEPKGVVELDAVGALSENCNGGESNGTESAQMNGHIENDSLENEEDSSKMCDSTSGDEKVVENSTCELDEKGTSEEAPNEDGKGVVNGENPEEKNEQDVSESSSQEEKVEVAENGPSKVDEDVEMECESAEEKVDADKTETVEKSEDCDLDMEVTEETPKDSHNEEVPSCNEKSTKDESSSEKVTKDGGSDELRPDEKVTAKVNGIIDEWSDEVSEVGETIKKNSSDSVADKETSEPLVDNCKTTLDTVAGCNSEANADANISDECVLKKSADSKKLVLPEDQDSLVT</sequence>
<feature type="region of interest" description="Disordered" evidence="15">
    <location>
        <begin position="708"/>
        <end position="928"/>
    </location>
</feature>
<feature type="domain" description="PWWP" evidence="18">
    <location>
        <begin position="106"/>
        <end position="168"/>
    </location>
</feature>
<dbReference type="InterPro" id="IPR001214">
    <property type="entry name" value="SET_dom"/>
</dbReference>
<dbReference type="InterPro" id="IPR041306">
    <property type="entry name" value="C5HCH"/>
</dbReference>
<dbReference type="InterPro" id="IPR019786">
    <property type="entry name" value="Zinc_finger_PHD-type_CS"/>
</dbReference>
<dbReference type="Pfam" id="PF00856">
    <property type="entry name" value="SET"/>
    <property type="match status" value="1"/>
</dbReference>
<evidence type="ECO:0000256" key="5">
    <source>
        <dbReference type="ARBA" id="ARBA00022603"/>
    </source>
</evidence>
<evidence type="ECO:0000256" key="8">
    <source>
        <dbReference type="ARBA" id="ARBA00022723"/>
    </source>
</evidence>
<feature type="domain" description="Post-SET" evidence="19">
    <location>
        <begin position="415"/>
        <end position="431"/>
    </location>
</feature>
<dbReference type="SUPFAM" id="SSF82199">
    <property type="entry name" value="SET domain"/>
    <property type="match status" value="1"/>
</dbReference>
<feature type="domain" description="PHD-type" evidence="16">
    <location>
        <begin position="469"/>
        <end position="533"/>
    </location>
</feature>
<feature type="compositionally biased region" description="Basic and acidic residues" evidence="15">
    <location>
        <begin position="442"/>
        <end position="451"/>
    </location>
</feature>
<dbReference type="FunFam" id="2.170.270.10:FF:000002">
    <property type="entry name" value="Histone-lysine N-methyltransferase"/>
    <property type="match status" value="1"/>
</dbReference>
<dbReference type="GO" id="GO:0140938">
    <property type="term" value="F:histone H3 methyltransferase activity"/>
    <property type="evidence" value="ECO:0007669"/>
    <property type="project" value="UniProtKB-ARBA"/>
</dbReference>
<keyword evidence="13" id="KW-0539">Nucleus</keyword>
<dbReference type="STRING" id="195883.A0A482XL75"/>
<feature type="domain" description="PHD-type" evidence="16">
    <location>
        <begin position="57"/>
        <end position="101"/>
    </location>
</feature>
<feature type="domain" description="AWS" evidence="20">
    <location>
        <begin position="239"/>
        <end position="289"/>
    </location>
</feature>
<feature type="compositionally biased region" description="Basic and acidic residues" evidence="15">
    <location>
        <begin position="900"/>
        <end position="927"/>
    </location>
</feature>
<evidence type="ECO:0008006" key="23">
    <source>
        <dbReference type="Google" id="ProtNLM"/>
    </source>
</evidence>
<dbReference type="Pfam" id="PF17982">
    <property type="entry name" value="C5HCH"/>
    <property type="match status" value="1"/>
</dbReference>
<evidence type="ECO:0000256" key="13">
    <source>
        <dbReference type="ARBA" id="ARBA00023242"/>
    </source>
</evidence>
<keyword evidence="9" id="KW-0677">Repeat</keyword>
<dbReference type="SMR" id="A0A482XL75"/>
<feature type="compositionally biased region" description="Low complexity" evidence="15">
    <location>
        <begin position="616"/>
        <end position="628"/>
    </location>
</feature>
<feature type="region of interest" description="Disordered" evidence="15">
    <location>
        <begin position="944"/>
        <end position="964"/>
    </location>
</feature>
<feature type="compositionally biased region" description="Polar residues" evidence="15">
    <location>
        <begin position="744"/>
        <end position="759"/>
    </location>
</feature>
<dbReference type="SMART" id="SM00508">
    <property type="entry name" value="PostSET"/>
    <property type="match status" value="1"/>
</dbReference>
<protein>
    <recommendedName>
        <fullName evidence="23">Histone-lysine N-methyltransferase</fullName>
    </recommendedName>
</protein>
<keyword evidence="8" id="KW-0479">Metal-binding</keyword>
<dbReference type="GO" id="GO:0016279">
    <property type="term" value="F:protein-lysine N-methyltransferase activity"/>
    <property type="evidence" value="ECO:0007669"/>
    <property type="project" value="UniProtKB-ARBA"/>
</dbReference>
<evidence type="ECO:0000313" key="22">
    <source>
        <dbReference type="Proteomes" id="UP000291343"/>
    </source>
</evidence>
<dbReference type="Pfam" id="PF00628">
    <property type="entry name" value="PHD"/>
    <property type="match status" value="1"/>
</dbReference>
<keyword evidence="22" id="KW-1185">Reference proteome</keyword>
<dbReference type="CDD" id="cd15566">
    <property type="entry name" value="PHD3_NSD"/>
    <property type="match status" value="1"/>
</dbReference>
<name>A0A482XL75_LAOST</name>
<dbReference type="Pfam" id="PF23004">
    <property type="entry name" value="PHDvar_NSD"/>
    <property type="match status" value="1"/>
</dbReference>
<feature type="compositionally biased region" description="Basic and acidic residues" evidence="15">
    <location>
        <begin position="884"/>
        <end position="893"/>
    </location>
</feature>
<dbReference type="SMART" id="SM00293">
    <property type="entry name" value="PWWP"/>
    <property type="match status" value="1"/>
</dbReference>
<organism evidence="21 22">
    <name type="scientific">Laodelphax striatellus</name>
    <name type="common">Small brown planthopper</name>
    <name type="synonym">Delphax striatella</name>
    <dbReference type="NCBI Taxonomy" id="195883"/>
    <lineage>
        <taxon>Eukaryota</taxon>
        <taxon>Metazoa</taxon>
        <taxon>Ecdysozoa</taxon>
        <taxon>Arthropoda</taxon>
        <taxon>Hexapoda</taxon>
        <taxon>Insecta</taxon>
        <taxon>Pterygota</taxon>
        <taxon>Neoptera</taxon>
        <taxon>Paraneoptera</taxon>
        <taxon>Hemiptera</taxon>
        <taxon>Auchenorrhyncha</taxon>
        <taxon>Fulgoroidea</taxon>
        <taxon>Delphacidae</taxon>
        <taxon>Criomorphinae</taxon>
        <taxon>Laodelphax</taxon>
    </lineage>
</organism>
<evidence type="ECO:0000256" key="2">
    <source>
        <dbReference type="ARBA" id="ARBA00004286"/>
    </source>
</evidence>
<evidence type="ECO:0000256" key="7">
    <source>
        <dbReference type="ARBA" id="ARBA00022691"/>
    </source>
</evidence>
<dbReference type="Gene3D" id="2.170.270.10">
    <property type="entry name" value="SET domain"/>
    <property type="match status" value="1"/>
</dbReference>
<dbReference type="Pfam" id="PF23011">
    <property type="entry name" value="PHD-1st_NSD"/>
    <property type="match status" value="1"/>
</dbReference>